<dbReference type="Proteomes" id="UP001060085">
    <property type="component" value="Linkage Group LG05"/>
</dbReference>
<comment type="caution">
    <text evidence="1">The sequence shown here is derived from an EMBL/GenBank/DDBJ whole genome shotgun (WGS) entry which is preliminary data.</text>
</comment>
<proteinExistence type="predicted"/>
<name>A0ACC0AT96_CATRO</name>
<gene>
    <name evidence="1" type="ORF">M9H77_22491</name>
</gene>
<dbReference type="EMBL" id="CM044705">
    <property type="protein sequence ID" value="KAI5663168.1"/>
    <property type="molecule type" value="Genomic_DNA"/>
</dbReference>
<keyword evidence="2" id="KW-1185">Reference proteome</keyword>
<evidence type="ECO:0000313" key="2">
    <source>
        <dbReference type="Proteomes" id="UP001060085"/>
    </source>
</evidence>
<organism evidence="1 2">
    <name type="scientific">Catharanthus roseus</name>
    <name type="common">Madagascar periwinkle</name>
    <name type="synonym">Vinca rosea</name>
    <dbReference type="NCBI Taxonomy" id="4058"/>
    <lineage>
        <taxon>Eukaryota</taxon>
        <taxon>Viridiplantae</taxon>
        <taxon>Streptophyta</taxon>
        <taxon>Embryophyta</taxon>
        <taxon>Tracheophyta</taxon>
        <taxon>Spermatophyta</taxon>
        <taxon>Magnoliopsida</taxon>
        <taxon>eudicotyledons</taxon>
        <taxon>Gunneridae</taxon>
        <taxon>Pentapetalae</taxon>
        <taxon>asterids</taxon>
        <taxon>lamiids</taxon>
        <taxon>Gentianales</taxon>
        <taxon>Apocynaceae</taxon>
        <taxon>Rauvolfioideae</taxon>
        <taxon>Vinceae</taxon>
        <taxon>Catharanthinae</taxon>
        <taxon>Catharanthus</taxon>
    </lineage>
</organism>
<reference evidence="2" key="1">
    <citation type="journal article" date="2023" name="Nat. Plants">
        <title>Single-cell RNA sequencing provides a high-resolution roadmap for understanding the multicellular compartmentation of specialized metabolism.</title>
        <authorList>
            <person name="Sun S."/>
            <person name="Shen X."/>
            <person name="Li Y."/>
            <person name="Li Y."/>
            <person name="Wang S."/>
            <person name="Li R."/>
            <person name="Zhang H."/>
            <person name="Shen G."/>
            <person name="Guo B."/>
            <person name="Wei J."/>
            <person name="Xu J."/>
            <person name="St-Pierre B."/>
            <person name="Chen S."/>
            <person name="Sun C."/>
        </authorList>
    </citation>
    <scope>NUCLEOTIDE SEQUENCE [LARGE SCALE GENOMIC DNA]</scope>
</reference>
<protein>
    <submittedName>
        <fullName evidence="1">Uncharacterized protein</fullName>
    </submittedName>
</protein>
<sequence length="151" mass="17775">MVVDLERILAIEEDYWKTRFRADLLMVGDRNTTFFHRKASQRHKCHSITFLKDSNILSDLEMESFLIPFSSDEVLIAQKQMKGRKAPGPDGLQVAIMPRIYRPNPIYYYTNPILLLQAKRPKEKQKEKKTYLLQKRRSSVFDLLRSEGTPE</sequence>
<evidence type="ECO:0000313" key="1">
    <source>
        <dbReference type="EMBL" id="KAI5663168.1"/>
    </source>
</evidence>
<accession>A0ACC0AT96</accession>